<evidence type="ECO:0008006" key="3">
    <source>
        <dbReference type="Google" id="ProtNLM"/>
    </source>
</evidence>
<gene>
    <name evidence="1" type="ORF">A2519_01765</name>
</gene>
<name>A0A1F7FGH4_UNCRA</name>
<protein>
    <recommendedName>
        <fullName evidence="3">Haem-binding uptake Tiki superfamily ChaN domain-containing protein</fullName>
    </recommendedName>
</protein>
<accession>A0A1F7FGH4</accession>
<sequence>MTIKTTLGASATRRTRQTLIILFLAMAFFATVMHHQAKSSAKIVKKYSSATMALRTIIQTTNPRVIGFGEFHQQEDTSGIPSALKLFTDSLLPELATITSDLIIETWMPEGDCGEAEEQVVEDIQETIKRPETTVNEVEALILKAADLGVQPHILELSCENYKKLQESDTSVDYDTLLAMIPRQIEEKCAVILGSRLDSSSLAPLIAIYGGALHNDIAPDSGMGNAAFGPALKKMTKGKYVEVDVFVPEFIASDEEYRKETWFPAYQKNAGPDSVILFRPGPDRFVIILRTTGNPAVK</sequence>
<dbReference type="AlphaFoldDB" id="A0A1F7FGH4"/>
<dbReference type="EMBL" id="MFYX01000047">
    <property type="protein sequence ID" value="OGK05795.1"/>
    <property type="molecule type" value="Genomic_DNA"/>
</dbReference>
<proteinExistence type="predicted"/>
<evidence type="ECO:0000313" key="2">
    <source>
        <dbReference type="Proteomes" id="UP000179243"/>
    </source>
</evidence>
<dbReference type="Proteomes" id="UP000179243">
    <property type="component" value="Unassembled WGS sequence"/>
</dbReference>
<comment type="caution">
    <text evidence="1">The sequence shown here is derived from an EMBL/GenBank/DDBJ whole genome shotgun (WGS) entry which is preliminary data.</text>
</comment>
<organism evidence="1 2">
    <name type="scientific">Candidatus Raymondbacteria bacterium RIFOXYD12_FULL_49_13</name>
    <dbReference type="NCBI Taxonomy" id="1817890"/>
    <lineage>
        <taxon>Bacteria</taxon>
        <taxon>Raymondiibacteriota</taxon>
    </lineage>
</organism>
<evidence type="ECO:0000313" key="1">
    <source>
        <dbReference type="EMBL" id="OGK05795.1"/>
    </source>
</evidence>
<reference evidence="1 2" key="1">
    <citation type="journal article" date="2016" name="Nat. Commun.">
        <title>Thousands of microbial genomes shed light on interconnected biogeochemical processes in an aquifer system.</title>
        <authorList>
            <person name="Anantharaman K."/>
            <person name="Brown C.T."/>
            <person name="Hug L.A."/>
            <person name="Sharon I."/>
            <person name="Castelle C.J."/>
            <person name="Probst A.J."/>
            <person name="Thomas B.C."/>
            <person name="Singh A."/>
            <person name="Wilkins M.J."/>
            <person name="Karaoz U."/>
            <person name="Brodie E.L."/>
            <person name="Williams K.H."/>
            <person name="Hubbard S.S."/>
            <person name="Banfield J.F."/>
        </authorList>
    </citation>
    <scope>NUCLEOTIDE SEQUENCE [LARGE SCALE GENOMIC DNA]</scope>
</reference>